<evidence type="ECO:0000259" key="1">
    <source>
        <dbReference type="Pfam" id="PF23665"/>
    </source>
</evidence>
<dbReference type="InterPro" id="IPR035914">
    <property type="entry name" value="Sperma_CUB_dom_sf"/>
</dbReference>
<reference evidence="3" key="1">
    <citation type="submission" date="2025-08" db="UniProtKB">
        <authorList>
            <consortium name="Ensembl"/>
        </authorList>
    </citation>
    <scope>IDENTIFICATION</scope>
</reference>
<feature type="domain" description="CDCP1 second and fifth CUB" evidence="2">
    <location>
        <begin position="67"/>
        <end position="141"/>
    </location>
</feature>
<dbReference type="PANTHER" id="PTHR14477">
    <property type="entry name" value="CUB DOMAIN-CONTAINING PROTEIN 1"/>
    <property type="match status" value="1"/>
</dbReference>
<dbReference type="SUPFAM" id="SSF49854">
    <property type="entry name" value="Spermadhesin, CUB domain"/>
    <property type="match status" value="1"/>
</dbReference>
<dbReference type="PANTHER" id="PTHR14477:SF1">
    <property type="entry name" value="CUB DOMAIN-CONTAINING PROTEIN 1"/>
    <property type="match status" value="1"/>
</dbReference>
<dbReference type="InterPro" id="IPR056269">
    <property type="entry name" value="CUB_CDCP1_2nd_5th"/>
</dbReference>
<dbReference type="InterPro" id="IPR056266">
    <property type="entry name" value="CDCP1_CUB_3rd_6th"/>
</dbReference>
<dbReference type="Pfam" id="PF23665">
    <property type="entry name" value="CDCP1_CUB_6"/>
    <property type="match status" value="1"/>
</dbReference>
<reference evidence="3" key="2">
    <citation type="submission" date="2025-09" db="UniProtKB">
        <authorList>
            <consortium name="Ensembl"/>
        </authorList>
    </citation>
    <scope>IDENTIFICATION</scope>
</reference>
<dbReference type="GeneTree" id="ENSGT00390000010209"/>
<dbReference type="AlphaFoldDB" id="A0A3B3UX72"/>
<keyword evidence="4" id="KW-1185">Reference proteome</keyword>
<evidence type="ECO:0008006" key="5">
    <source>
        <dbReference type="Google" id="ProtNLM"/>
    </source>
</evidence>
<feature type="domain" description="CDCP1 third and sixth CUB" evidence="1">
    <location>
        <begin position="173"/>
        <end position="267"/>
    </location>
</feature>
<dbReference type="InterPro" id="IPR038811">
    <property type="entry name" value="CDCP1"/>
</dbReference>
<evidence type="ECO:0000259" key="2">
    <source>
        <dbReference type="Pfam" id="PF23668"/>
    </source>
</evidence>
<name>A0A3B3UX72_9TELE</name>
<evidence type="ECO:0000313" key="4">
    <source>
        <dbReference type="Proteomes" id="UP000261500"/>
    </source>
</evidence>
<dbReference type="Pfam" id="PF23668">
    <property type="entry name" value="CUB_CDCP1_2"/>
    <property type="match status" value="1"/>
</dbReference>
<protein>
    <recommendedName>
        <fullName evidence="5">CUB domain-containing protein</fullName>
    </recommendedName>
</protein>
<dbReference type="Gene3D" id="2.60.120.290">
    <property type="entry name" value="Spermadhesin, CUB domain"/>
    <property type="match status" value="1"/>
</dbReference>
<evidence type="ECO:0000313" key="3">
    <source>
        <dbReference type="Ensembl" id="ENSPLAP00000017254.1"/>
    </source>
</evidence>
<accession>A0A3B3UX72</accession>
<sequence length="291" mass="32624">MLHGGPVDSSLLLQQNCPGLQAWQTTSPSAWGRSLLLLLHPPTVLRNTPNLTFYLNVCIQINYIMQSDVGFSNLLPFHRTFIWKIEADSQKSFQINFANTGLTQIAPSDSCTNKQTYTLRVANILLGKFCSHGTIRSIVFLFLFNVFLFCISRSNIFVNFLSFTALAKISVTLEEGSLSSTLLTPNYPNSFPNNDLMEWYFQVPYNYKTAIKFLNLKQPTCLKDNTEVTYRNEGTSSQVVGLGDVQPEQKQGSFSLRLRNCQMDTKSPDGLSMKLTVTASPGLCTTLLQML</sequence>
<dbReference type="Proteomes" id="UP000261500">
    <property type="component" value="Unplaced"/>
</dbReference>
<organism evidence="3 4">
    <name type="scientific">Poecilia latipinna</name>
    <name type="common">sailfin molly</name>
    <dbReference type="NCBI Taxonomy" id="48699"/>
    <lineage>
        <taxon>Eukaryota</taxon>
        <taxon>Metazoa</taxon>
        <taxon>Chordata</taxon>
        <taxon>Craniata</taxon>
        <taxon>Vertebrata</taxon>
        <taxon>Euteleostomi</taxon>
        <taxon>Actinopterygii</taxon>
        <taxon>Neopterygii</taxon>
        <taxon>Teleostei</taxon>
        <taxon>Neoteleostei</taxon>
        <taxon>Acanthomorphata</taxon>
        <taxon>Ovalentaria</taxon>
        <taxon>Atherinomorphae</taxon>
        <taxon>Cyprinodontiformes</taxon>
        <taxon>Poeciliidae</taxon>
        <taxon>Poeciliinae</taxon>
        <taxon>Poecilia</taxon>
    </lineage>
</organism>
<dbReference type="Ensembl" id="ENSPLAT00000026440.1">
    <property type="protein sequence ID" value="ENSPLAP00000017254.1"/>
    <property type="gene ID" value="ENSPLAG00000021599.1"/>
</dbReference>
<proteinExistence type="predicted"/>